<dbReference type="EMBL" id="QLSX01000001">
    <property type="protein sequence ID" value="RAR64643.1"/>
    <property type="molecule type" value="Genomic_DNA"/>
</dbReference>
<dbReference type="SUPFAM" id="SSF56784">
    <property type="entry name" value="HAD-like"/>
    <property type="match status" value="1"/>
</dbReference>
<comment type="caution">
    <text evidence="1">The sequence shown here is derived from an EMBL/GenBank/DDBJ whole genome shotgun (WGS) entry which is preliminary data.</text>
</comment>
<dbReference type="GO" id="GO:0000287">
    <property type="term" value="F:magnesium ion binding"/>
    <property type="evidence" value="ECO:0007669"/>
    <property type="project" value="TreeGrafter"/>
</dbReference>
<dbReference type="InterPro" id="IPR023214">
    <property type="entry name" value="HAD_sf"/>
</dbReference>
<reference evidence="1 2" key="1">
    <citation type="submission" date="2018-06" db="EMBL/GenBank/DDBJ databases">
        <title>Comparative analysis of microorganisms from saline springs in Andes Mountain Range, Colombia.</title>
        <authorList>
            <person name="Rubin E."/>
        </authorList>
    </citation>
    <scope>NUCLEOTIDE SEQUENCE [LARGE SCALE GENOMIC DNA]</scope>
    <source>
        <strain evidence="1 2">USBA-857</strain>
    </source>
</reference>
<dbReference type="PANTHER" id="PTHR10000:SF8">
    <property type="entry name" value="HAD SUPERFAMILY HYDROLASE-LIKE, TYPE 3"/>
    <property type="match status" value="1"/>
</dbReference>
<name>A0A328XZM3_9GAMM</name>
<evidence type="ECO:0000313" key="2">
    <source>
        <dbReference type="Proteomes" id="UP000249700"/>
    </source>
</evidence>
<dbReference type="InterPro" id="IPR036412">
    <property type="entry name" value="HAD-like_sf"/>
</dbReference>
<dbReference type="GO" id="GO:0005829">
    <property type="term" value="C:cytosol"/>
    <property type="evidence" value="ECO:0007669"/>
    <property type="project" value="TreeGrafter"/>
</dbReference>
<evidence type="ECO:0000313" key="1">
    <source>
        <dbReference type="EMBL" id="RAR64643.1"/>
    </source>
</evidence>
<protein>
    <recommendedName>
        <fullName evidence="3">Sucrose phosphatase-like domain-containing protein</fullName>
    </recommendedName>
</protein>
<dbReference type="GO" id="GO:0016791">
    <property type="term" value="F:phosphatase activity"/>
    <property type="evidence" value="ECO:0007669"/>
    <property type="project" value="TreeGrafter"/>
</dbReference>
<sequence>MQAFTDCPADTLAGIRYLLTDIDDTLTEDGRLAASTLAALEHLTDAGIQVIPVTGGCAGWCDHIARSWPVAAVIGENGAFAFRRDGKRLLTTWWDDAERLRAQQREVLAVTERLLAAHPQAALAQDQPYRLADVAVDHAQAVGPLAPETIDALLHGFQAADIQARASSIHINAWQSDFDKARMANRLLAETFGLSEADQQREVMYIGDAPNDAPMFATFAHTVGVANLLPHRERLNHEPAWLTERSHGRGVADIVSTLLASREPTTRPIAARPIESGESQ</sequence>
<dbReference type="PANTHER" id="PTHR10000">
    <property type="entry name" value="PHOSPHOSERINE PHOSPHATASE"/>
    <property type="match status" value="1"/>
</dbReference>
<dbReference type="NCBIfam" id="TIGR01484">
    <property type="entry name" value="HAD-SF-IIB"/>
    <property type="match status" value="1"/>
</dbReference>
<dbReference type="RefSeq" id="WP_181463011.1">
    <property type="nucleotide sequence ID" value="NZ_QLSX01000001.1"/>
</dbReference>
<dbReference type="Proteomes" id="UP000249700">
    <property type="component" value="Unassembled WGS sequence"/>
</dbReference>
<evidence type="ECO:0008006" key="3">
    <source>
        <dbReference type="Google" id="ProtNLM"/>
    </source>
</evidence>
<dbReference type="Gene3D" id="3.40.50.1000">
    <property type="entry name" value="HAD superfamily/HAD-like"/>
    <property type="match status" value="2"/>
</dbReference>
<dbReference type="InterPro" id="IPR006379">
    <property type="entry name" value="HAD-SF_hydro_IIB"/>
</dbReference>
<organism evidence="1 2">
    <name type="scientific">Onishia taeanensis</name>
    <dbReference type="NCBI Taxonomy" id="284577"/>
    <lineage>
        <taxon>Bacteria</taxon>
        <taxon>Pseudomonadati</taxon>
        <taxon>Pseudomonadota</taxon>
        <taxon>Gammaproteobacteria</taxon>
        <taxon>Oceanospirillales</taxon>
        <taxon>Halomonadaceae</taxon>
        <taxon>Onishia</taxon>
    </lineage>
</organism>
<proteinExistence type="predicted"/>
<gene>
    <name evidence="1" type="ORF">BCL93_101468</name>
</gene>
<dbReference type="Pfam" id="PF08282">
    <property type="entry name" value="Hydrolase_3"/>
    <property type="match status" value="1"/>
</dbReference>
<dbReference type="AlphaFoldDB" id="A0A328XZM3"/>
<accession>A0A328XZM3</accession>